<dbReference type="Proteomes" id="UP000295361">
    <property type="component" value="Unassembled WGS sequence"/>
</dbReference>
<evidence type="ECO:0000256" key="4">
    <source>
        <dbReference type="ARBA" id="ARBA00022833"/>
    </source>
</evidence>
<dbReference type="PANTHER" id="PTHR37326">
    <property type="entry name" value="BLL3975 PROTEIN"/>
    <property type="match status" value="1"/>
</dbReference>
<keyword evidence="7" id="KW-1185">Reference proteome</keyword>
<evidence type="ECO:0000313" key="7">
    <source>
        <dbReference type="Proteomes" id="UP000295361"/>
    </source>
</evidence>
<name>A0A4R6QJ80_9BURK</name>
<reference evidence="6 7" key="1">
    <citation type="submission" date="2019-03" db="EMBL/GenBank/DDBJ databases">
        <title>Genomic Encyclopedia of Type Strains, Phase IV (KMG-IV): sequencing the most valuable type-strain genomes for metagenomic binning, comparative biology and taxonomic classification.</title>
        <authorList>
            <person name="Goeker M."/>
        </authorList>
    </citation>
    <scope>NUCLEOTIDE SEQUENCE [LARGE SCALE GENOMIC DNA]</scope>
    <source>
        <strain evidence="6 7">DSM 16998</strain>
    </source>
</reference>
<evidence type="ECO:0000256" key="1">
    <source>
        <dbReference type="ARBA" id="ARBA00001947"/>
    </source>
</evidence>
<organism evidence="6 7">
    <name type="scientific">Roseateles toxinivorans</name>
    <dbReference type="NCBI Taxonomy" id="270368"/>
    <lineage>
        <taxon>Bacteria</taxon>
        <taxon>Pseudomonadati</taxon>
        <taxon>Pseudomonadota</taxon>
        <taxon>Betaproteobacteria</taxon>
        <taxon>Burkholderiales</taxon>
        <taxon>Sphaerotilaceae</taxon>
        <taxon>Roseateles</taxon>
    </lineage>
</organism>
<dbReference type="GO" id="GO:0016788">
    <property type="term" value="F:hydrolase activity, acting on ester bonds"/>
    <property type="evidence" value="ECO:0007669"/>
    <property type="project" value="InterPro"/>
</dbReference>
<dbReference type="SUPFAM" id="SSF53187">
    <property type="entry name" value="Zn-dependent exopeptidases"/>
    <property type="match status" value="1"/>
</dbReference>
<gene>
    <name evidence="6" type="ORF">DES47_10536</name>
</gene>
<dbReference type="GO" id="GO:0046872">
    <property type="term" value="F:metal ion binding"/>
    <property type="evidence" value="ECO:0007669"/>
    <property type="project" value="UniProtKB-KW"/>
</dbReference>
<proteinExistence type="predicted"/>
<dbReference type="AlphaFoldDB" id="A0A4R6QJ80"/>
<dbReference type="InterPro" id="IPR053138">
    <property type="entry name" value="N-alpha-Ac-DABA_deacetylase"/>
</dbReference>
<protein>
    <recommendedName>
        <fullName evidence="5">Succinylglutamate desuccinylase/Aspartoacylase catalytic domain-containing protein</fullName>
    </recommendedName>
</protein>
<dbReference type="Pfam" id="PF24827">
    <property type="entry name" value="AstE_AspA_cat"/>
    <property type="match status" value="1"/>
</dbReference>
<feature type="domain" description="Succinylglutamate desuccinylase/Aspartoacylase catalytic" evidence="5">
    <location>
        <begin position="29"/>
        <end position="266"/>
    </location>
</feature>
<evidence type="ECO:0000313" key="6">
    <source>
        <dbReference type="EMBL" id="TDP63036.1"/>
    </source>
</evidence>
<dbReference type="OrthoDB" id="527673at2"/>
<evidence type="ECO:0000256" key="3">
    <source>
        <dbReference type="ARBA" id="ARBA00022801"/>
    </source>
</evidence>
<dbReference type="Gene3D" id="3.40.630.10">
    <property type="entry name" value="Zn peptidases"/>
    <property type="match status" value="1"/>
</dbReference>
<keyword evidence="4" id="KW-0862">Zinc</keyword>
<evidence type="ECO:0000256" key="2">
    <source>
        <dbReference type="ARBA" id="ARBA00022723"/>
    </source>
</evidence>
<evidence type="ECO:0000259" key="5">
    <source>
        <dbReference type="Pfam" id="PF24827"/>
    </source>
</evidence>
<accession>A0A4R6QJ80</accession>
<dbReference type="CDD" id="cd06250">
    <property type="entry name" value="M14_PaAOTO_like"/>
    <property type="match status" value="1"/>
</dbReference>
<dbReference type="RefSeq" id="WP_133702234.1">
    <property type="nucleotide sequence ID" value="NZ_SNXS01000005.1"/>
</dbReference>
<keyword evidence="2" id="KW-0479">Metal-binding</keyword>
<dbReference type="InterPro" id="IPR055438">
    <property type="entry name" value="AstE_AspA_cat"/>
</dbReference>
<dbReference type="EMBL" id="SNXS01000005">
    <property type="protein sequence ID" value="TDP63036.1"/>
    <property type="molecule type" value="Genomic_DNA"/>
</dbReference>
<sequence length="371" mass="39621">MRTVKHPLPSATLGTQRELISLHYGEGSGPKIYIQASLHADELPGMLVAHHLRQRLDKLEAQGQIQGQIVLVPVANPIGLSQWVLGAALGRFELNTGENFNRHYGDLAEAVAARIESRLGDDALSNVAVIRQALRDSIAALPATTELQHLRRTLMGLSMDAEVVLDLHCDAEAVLHLYTGTDLWQQCEPLARCLGAHATLLAKESGGEPFDEACSKIWWQLSERFAGRYPIPPACLSVTVELRGNRDVNHGLAAKDADGIIDFLRHRGVLKGPAPTLPPLLHPATPLAGSVPLAAPTSGLLTFLVEPGTLLRAGEVVAELIDPLSGQVTEIKTPVDGVMYAHISGRFASAGTKIAKVAGTQATRTGNLLGS</sequence>
<keyword evidence="3" id="KW-0378">Hydrolase</keyword>
<dbReference type="PANTHER" id="PTHR37326:SF1">
    <property type="entry name" value="BLL3975 PROTEIN"/>
    <property type="match status" value="1"/>
</dbReference>
<comment type="caution">
    <text evidence="6">The sequence shown here is derived from an EMBL/GenBank/DDBJ whole genome shotgun (WGS) entry which is preliminary data.</text>
</comment>
<dbReference type="InParanoid" id="A0A4R6QJ80"/>
<comment type="cofactor">
    <cofactor evidence="1">
        <name>Zn(2+)</name>
        <dbReference type="ChEBI" id="CHEBI:29105"/>
    </cofactor>
</comment>